<accession>A0A2A7APA6</accession>
<evidence type="ECO:0000313" key="2">
    <source>
        <dbReference type="EMBL" id="PDX80893.1"/>
    </source>
</evidence>
<proteinExistence type="predicted"/>
<reference evidence="2 3" key="1">
    <citation type="journal article" date="2017" name="Front. Microbiol.">
        <title>New Insights into the Diversity of the Genus Faecalibacterium.</title>
        <authorList>
            <person name="Benevides L."/>
            <person name="Burman S."/>
            <person name="Martin R."/>
            <person name="Robert V."/>
            <person name="Thomas M."/>
            <person name="Miquel S."/>
            <person name="Chain F."/>
            <person name="Sokol H."/>
            <person name="Bermudez-Humaran L.G."/>
            <person name="Morrison M."/>
            <person name="Langella P."/>
            <person name="Azevedo V.A."/>
            <person name="Chatel J.M."/>
            <person name="Soares S."/>
        </authorList>
    </citation>
    <scope>NUCLEOTIDE SEQUENCE [LARGE SCALE GENOMIC DNA]</scope>
    <source>
        <strain evidence="2 3">CNCM I 4575</strain>
    </source>
</reference>
<feature type="compositionally biased region" description="Polar residues" evidence="1">
    <location>
        <begin position="15"/>
        <end position="24"/>
    </location>
</feature>
<evidence type="ECO:0008006" key="4">
    <source>
        <dbReference type="Google" id="ProtNLM"/>
    </source>
</evidence>
<evidence type="ECO:0000313" key="3">
    <source>
        <dbReference type="Proteomes" id="UP000220005"/>
    </source>
</evidence>
<evidence type="ECO:0000256" key="1">
    <source>
        <dbReference type="SAM" id="MobiDB-lite"/>
    </source>
</evidence>
<comment type="caution">
    <text evidence="2">The sequence shown here is derived from an EMBL/GenBank/DDBJ whole genome shotgun (WGS) entry which is preliminary data.</text>
</comment>
<feature type="region of interest" description="Disordered" evidence="1">
    <location>
        <begin position="1"/>
        <end position="26"/>
    </location>
</feature>
<dbReference type="InterPro" id="IPR036388">
    <property type="entry name" value="WH-like_DNA-bd_sf"/>
</dbReference>
<dbReference type="RefSeq" id="WP_097839818.1">
    <property type="nucleotide sequence ID" value="NZ_NMTY01000024.1"/>
</dbReference>
<feature type="compositionally biased region" description="Basic and acidic residues" evidence="1">
    <location>
        <begin position="1"/>
        <end position="10"/>
    </location>
</feature>
<gene>
    <name evidence="2" type="ORF">CGS58_10355</name>
</gene>
<dbReference type="Proteomes" id="UP000220005">
    <property type="component" value="Unassembled WGS sequence"/>
</dbReference>
<protein>
    <recommendedName>
        <fullName evidence="4">Helix-turn-helix domain-containing protein</fullName>
    </recommendedName>
</protein>
<sequence>MSSTKKKDVPFWKTGRTSGKSPNGSRLPHVELYADLLQDPAFAGLTGSAYKTYIGMMRERGQQSENFAFAFPRRVAEKYGISEDSLRRAVKELEQKGFIKCCAHNSNLRKADLYQFSIEWKQKEPP</sequence>
<dbReference type="Gene3D" id="1.10.10.10">
    <property type="entry name" value="Winged helix-like DNA-binding domain superfamily/Winged helix DNA-binding domain"/>
    <property type="match status" value="1"/>
</dbReference>
<name>A0A2A7APA6_9FIRM</name>
<organism evidence="2 3">
    <name type="scientific">Faecalibacterium prausnitzii</name>
    <dbReference type="NCBI Taxonomy" id="853"/>
    <lineage>
        <taxon>Bacteria</taxon>
        <taxon>Bacillati</taxon>
        <taxon>Bacillota</taxon>
        <taxon>Clostridia</taxon>
        <taxon>Eubacteriales</taxon>
        <taxon>Oscillospiraceae</taxon>
        <taxon>Faecalibacterium</taxon>
    </lineage>
</organism>
<dbReference type="AlphaFoldDB" id="A0A2A7APA6"/>
<dbReference type="EMBL" id="NMTY01000024">
    <property type="protein sequence ID" value="PDX80893.1"/>
    <property type="molecule type" value="Genomic_DNA"/>
</dbReference>